<organism evidence="4 5">
    <name type="scientific">Thermobispora bispora (strain ATCC 19993 / DSM 43833 / CBS 139.67 / JCM 10125 / KCTC 9307 / NBRC 14880 / R51)</name>
    <dbReference type="NCBI Taxonomy" id="469371"/>
    <lineage>
        <taxon>Bacteria</taxon>
        <taxon>Bacillati</taxon>
        <taxon>Actinomycetota</taxon>
        <taxon>Actinomycetes</taxon>
        <taxon>Streptosporangiales</taxon>
        <taxon>Streptosporangiaceae</taxon>
        <taxon>Thermobispora</taxon>
    </lineage>
</organism>
<dbReference type="GO" id="GO:0016705">
    <property type="term" value="F:oxidoreductase activity, acting on paired donors, with incorporation or reduction of molecular oxygen"/>
    <property type="evidence" value="ECO:0007669"/>
    <property type="project" value="InterPro"/>
</dbReference>
<dbReference type="STRING" id="469371.Tbis_2521"/>
<dbReference type="InterPro" id="IPR036661">
    <property type="entry name" value="Luciferase-like_sf"/>
</dbReference>
<dbReference type="Pfam" id="PF00296">
    <property type="entry name" value="Bac_luciferase"/>
    <property type="match status" value="1"/>
</dbReference>
<protein>
    <submittedName>
        <fullName evidence="4">Luciferase-like monooxygenase</fullName>
    </submittedName>
</protein>
<gene>
    <name evidence="4" type="ordered locus">Tbis_2521</name>
</gene>
<reference evidence="4 5" key="1">
    <citation type="submission" date="2010-01" db="EMBL/GenBank/DDBJ databases">
        <title>The complete genome of Thermobispora bispora DSM 43833.</title>
        <authorList>
            <consortium name="US DOE Joint Genome Institute (JGI-PGF)"/>
            <person name="Lucas S."/>
            <person name="Copeland A."/>
            <person name="Lapidus A."/>
            <person name="Glavina del Rio T."/>
            <person name="Dalin E."/>
            <person name="Tice H."/>
            <person name="Bruce D."/>
            <person name="Goodwin L."/>
            <person name="Pitluck S."/>
            <person name="Kyrpides N."/>
            <person name="Mavromatis K."/>
            <person name="Ivanova N."/>
            <person name="Mikhailova N."/>
            <person name="Chertkov O."/>
            <person name="Brettin T."/>
            <person name="Detter J.C."/>
            <person name="Han C."/>
            <person name="Larimer F."/>
            <person name="Land M."/>
            <person name="Hauser L."/>
            <person name="Markowitz V."/>
            <person name="Cheng J.-F."/>
            <person name="Hugenholtz P."/>
            <person name="Woyke T."/>
            <person name="Wu D."/>
            <person name="Jando M."/>
            <person name="Schneider S."/>
            <person name="Klenk H.-P."/>
            <person name="Eisen J.A."/>
        </authorList>
    </citation>
    <scope>NUCLEOTIDE SEQUENCE [LARGE SCALE GENOMIC DNA]</scope>
    <source>
        <strain evidence="5">ATCC 19993 / DSM 43833 / CBS 139.67 / JCM 10125 / KCTC 9307 / NBRC 14880 / R51</strain>
    </source>
</reference>
<dbReference type="RefSeq" id="WP_013132756.1">
    <property type="nucleotide sequence ID" value="NC_014165.1"/>
</dbReference>
<evidence type="ECO:0000313" key="5">
    <source>
        <dbReference type="Proteomes" id="UP000006640"/>
    </source>
</evidence>
<proteinExistence type="predicted"/>
<dbReference type="AlphaFoldDB" id="D6Y4P7"/>
<dbReference type="EMBL" id="CP001874">
    <property type="protein sequence ID" value="ADG89223.1"/>
    <property type="molecule type" value="Genomic_DNA"/>
</dbReference>
<accession>D6Y4P7</accession>
<evidence type="ECO:0000256" key="1">
    <source>
        <dbReference type="ARBA" id="ARBA00023002"/>
    </source>
</evidence>
<sequence>MAADQPTFGLWYDFRNPERWRRSFTDMCRETLDQITWAESLGLESVWLTEHHFCDDGYTPSPLVLAAAIGQRTTRMTIGTNLIVLPLHNPVRIAEDAATLSLLTGGRFRLGVGQGYWQTEFAAFGRELRYRPSLLEEGVALIRRAWSGSREPFTGKRFTFPDLPITPVPEQRPPLLVGAMQPRAIERAARIADGFLSTQNQHQETYLEAVARLGKPVAEARIYAGQWAIIAEDPERTWARIGDHALYQLNEYVSWGAFGPPESTPRFENRDQIIAAGAYRLWDADTAVRELTELIRSRPQIKDLHFWAQLPGEPIESGCERIEYLATRVIPQVRARLAALAEEDARSAVAGAPSATAGTAPGRA</sequence>
<dbReference type="OrthoDB" id="3206024at2"/>
<keyword evidence="5" id="KW-1185">Reference proteome</keyword>
<evidence type="ECO:0000259" key="3">
    <source>
        <dbReference type="Pfam" id="PF00296"/>
    </source>
</evidence>
<dbReference type="PANTHER" id="PTHR30137">
    <property type="entry name" value="LUCIFERASE-LIKE MONOOXYGENASE"/>
    <property type="match status" value="1"/>
</dbReference>
<dbReference type="HOGENOM" id="CLU_027853_3_2_11"/>
<keyword evidence="1" id="KW-0560">Oxidoreductase</keyword>
<dbReference type="Gene3D" id="3.20.20.30">
    <property type="entry name" value="Luciferase-like domain"/>
    <property type="match status" value="1"/>
</dbReference>
<dbReference type="InterPro" id="IPR050766">
    <property type="entry name" value="Bact_Lucif_Oxidored"/>
</dbReference>
<name>D6Y4P7_THEBD</name>
<dbReference type="KEGG" id="tbi:Tbis_2521"/>
<dbReference type="Proteomes" id="UP000006640">
    <property type="component" value="Chromosome"/>
</dbReference>
<dbReference type="eggNOG" id="COG2141">
    <property type="taxonomic scope" value="Bacteria"/>
</dbReference>
<dbReference type="GO" id="GO:0005829">
    <property type="term" value="C:cytosol"/>
    <property type="evidence" value="ECO:0007669"/>
    <property type="project" value="TreeGrafter"/>
</dbReference>
<dbReference type="PANTHER" id="PTHR30137:SF8">
    <property type="entry name" value="BLR5498 PROTEIN"/>
    <property type="match status" value="1"/>
</dbReference>
<feature type="domain" description="Luciferase-like" evidence="3">
    <location>
        <begin position="27"/>
        <end position="248"/>
    </location>
</feature>
<evidence type="ECO:0000256" key="2">
    <source>
        <dbReference type="ARBA" id="ARBA00023033"/>
    </source>
</evidence>
<dbReference type="GO" id="GO:0004497">
    <property type="term" value="F:monooxygenase activity"/>
    <property type="evidence" value="ECO:0007669"/>
    <property type="project" value="UniProtKB-KW"/>
</dbReference>
<dbReference type="InterPro" id="IPR011251">
    <property type="entry name" value="Luciferase-like_dom"/>
</dbReference>
<dbReference type="SUPFAM" id="SSF51679">
    <property type="entry name" value="Bacterial luciferase-like"/>
    <property type="match status" value="1"/>
</dbReference>
<keyword evidence="2 4" id="KW-0503">Monooxygenase</keyword>
<evidence type="ECO:0000313" key="4">
    <source>
        <dbReference type="EMBL" id="ADG89223.1"/>
    </source>
</evidence>